<dbReference type="AlphaFoldDB" id="A0A4R2LHT0"/>
<evidence type="ECO:0000256" key="1">
    <source>
        <dbReference type="ARBA" id="ARBA00022679"/>
    </source>
</evidence>
<proteinExistence type="predicted"/>
<dbReference type="InterPro" id="IPR000182">
    <property type="entry name" value="GNAT_dom"/>
</dbReference>
<keyword evidence="2" id="KW-0012">Acyltransferase</keyword>
<dbReference type="Gene3D" id="3.40.630.30">
    <property type="match status" value="1"/>
</dbReference>
<dbReference type="PROSITE" id="PS51186">
    <property type="entry name" value="GNAT"/>
    <property type="match status" value="1"/>
</dbReference>
<evidence type="ECO:0000313" key="4">
    <source>
        <dbReference type="EMBL" id="TCO82691.1"/>
    </source>
</evidence>
<dbReference type="CDD" id="cd04301">
    <property type="entry name" value="NAT_SF"/>
    <property type="match status" value="1"/>
</dbReference>
<keyword evidence="1 4" id="KW-0808">Transferase</keyword>
<dbReference type="Proteomes" id="UP000295765">
    <property type="component" value="Unassembled WGS sequence"/>
</dbReference>
<evidence type="ECO:0000313" key="5">
    <source>
        <dbReference type="Proteomes" id="UP000295765"/>
    </source>
</evidence>
<dbReference type="PANTHER" id="PTHR43420:SF52">
    <property type="entry name" value="N-ACETYLTRANSFERASE YODP"/>
    <property type="match status" value="1"/>
</dbReference>
<name>A0A4R2LHT0_9GAMM</name>
<comment type="caution">
    <text evidence="4">The sequence shown here is derived from an EMBL/GenBank/DDBJ whole genome shotgun (WGS) entry which is preliminary data.</text>
</comment>
<dbReference type="EMBL" id="SLWY01000004">
    <property type="protein sequence ID" value="TCO82691.1"/>
    <property type="molecule type" value="Genomic_DNA"/>
</dbReference>
<protein>
    <submittedName>
        <fullName evidence="4">Acetyltransferase (GNAT) family protein</fullName>
    </submittedName>
</protein>
<sequence length="141" mass="15330">MHIDLTTAPDPADLAALEAGMWRYTVSVLPGLPDASADVPVAAFVRDGDGVVVGGIKAAVYWNGVEVEVLWVDAAYRRRGIASALLGRVEDFGRAHGAVVAFLKTVGARAFYERLGYQVYGVLEDRPIGTLLYHMKKRLDR</sequence>
<gene>
    <name evidence="4" type="ORF">EV699_10483</name>
</gene>
<dbReference type="InterPro" id="IPR016181">
    <property type="entry name" value="Acyl_CoA_acyltransferase"/>
</dbReference>
<evidence type="ECO:0000256" key="2">
    <source>
        <dbReference type="ARBA" id="ARBA00023315"/>
    </source>
</evidence>
<feature type="domain" description="N-acetyltransferase" evidence="3">
    <location>
        <begin position="1"/>
        <end position="140"/>
    </location>
</feature>
<dbReference type="InterPro" id="IPR050680">
    <property type="entry name" value="YpeA/RimI_acetyltransf"/>
</dbReference>
<accession>A0A4R2LHT0</accession>
<dbReference type="PANTHER" id="PTHR43420">
    <property type="entry name" value="ACETYLTRANSFERASE"/>
    <property type="match status" value="1"/>
</dbReference>
<dbReference type="OrthoDB" id="9787920at2"/>
<dbReference type="SUPFAM" id="SSF55729">
    <property type="entry name" value="Acyl-CoA N-acyltransferases (Nat)"/>
    <property type="match status" value="1"/>
</dbReference>
<dbReference type="RefSeq" id="WP_132539180.1">
    <property type="nucleotide sequence ID" value="NZ_SLWY01000004.1"/>
</dbReference>
<reference evidence="4 5" key="1">
    <citation type="submission" date="2019-03" db="EMBL/GenBank/DDBJ databases">
        <title>Genomic Encyclopedia of Type Strains, Phase IV (KMG-IV): sequencing the most valuable type-strain genomes for metagenomic binning, comparative biology and taxonomic classification.</title>
        <authorList>
            <person name="Goeker M."/>
        </authorList>
    </citation>
    <scope>NUCLEOTIDE SEQUENCE [LARGE SCALE GENOMIC DNA]</scope>
    <source>
        <strain evidence="4 5">DSM 25287</strain>
    </source>
</reference>
<evidence type="ECO:0000259" key="3">
    <source>
        <dbReference type="PROSITE" id="PS51186"/>
    </source>
</evidence>
<dbReference type="GO" id="GO:0016747">
    <property type="term" value="F:acyltransferase activity, transferring groups other than amino-acyl groups"/>
    <property type="evidence" value="ECO:0007669"/>
    <property type="project" value="InterPro"/>
</dbReference>
<keyword evidence="5" id="KW-1185">Reference proteome</keyword>
<organism evidence="4 5">
    <name type="scientific">Plasticicumulans lactativorans</name>
    <dbReference type="NCBI Taxonomy" id="1133106"/>
    <lineage>
        <taxon>Bacteria</taxon>
        <taxon>Pseudomonadati</taxon>
        <taxon>Pseudomonadota</taxon>
        <taxon>Gammaproteobacteria</taxon>
        <taxon>Candidatus Competibacteraceae</taxon>
        <taxon>Plasticicumulans</taxon>
    </lineage>
</organism>
<dbReference type="Pfam" id="PF00583">
    <property type="entry name" value="Acetyltransf_1"/>
    <property type="match status" value="1"/>
</dbReference>